<name>A0ABU1J5R1_9BACL</name>
<evidence type="ECO:0000313" key="4">
    <source>
        <dbReference type="Proteomes" id="UP001185028"/>
    </source>
</evidence>
<dbReference type="CDD" id="cd02440">
    <property type="entry name" value="AdoMet_MTases"/>
    <property type="match status" value="1"/>
</dbReference>
<proteinExistence type="predicted"/>
<feature type="domain" description="Methyltransferase type 12" evidence="2">
    <location>
        <begin position="43"/>
        <end position="137"/>
    </location>
</feature>
<gene>
    <name evidence="3" type="ORF">JOC58_004761</name>
</gene>
<keyword evidence="3" id="KW-0830">Ubiquinone</keyword>
<dbReference type="Gene3D" id="3.40.50.150">
    <property type="entry name" value="Vaccinia Virus protein VP39"/>
    <property type="match status" value="1"/>
</dbReference>
<organism evidence="3 4">
    <name type="scientific">Paenibacillus hunanensis</name>
    <dbReference type="NCBI Taxonomy" id="539262"/>
    <lineage>
        <taxon>Bacteria</taxon>
        <taxon>Bacillati</taxon>
        <taxon>Bacillota</taxon>
        <taxon>Bacilli</taxon>
        <taxon>Bacillales</taxon>
        <taxon>Paenibacillaceae</taxon>
        <taxon>Paenibacillus</taxon>
    </lineage>
</organism>
<keyword evidence="1" id="KW-0808">Transferase</keyword>
<protein>
    <submittedName>
        <fullName evidence="3">Ubiquinone/menaquinone biosynthesis C-methylase UbiE</fullName>
    </submittedName>
</protein>
<dbReference type="InterPro" id="IPR029063">
    <property type="entry name" value="SAM-dependent_MTases_sf"/>
</dbReference>
<evidence type="ECO:0000313" key="3">
    <source>
        <dbReference type="EMBL" id="MDR6246801.1"/>
    </source>
</evidence>
<dbReference type="PANTHER" id="PTHR43861">
    <property type="entry name" value="TRANS-ACONITATE 2-METHYLTRANSFERASE-RELATED"/>
    <property type="match status" value="1"/>
</dbReference>
<dbReference type="RefSeq" id="WP_188775023.1">
    <property type="nucleotide sequence ID" value="NZ_BMMB01000003.1"/>
</dbReference>
<accession>A0ABU1J5R1</accession>
<comment type="caution">
    <text evidence="3">The sequence shown here is derived from an EMBL/GenBank/DDBJ whole genome shotgun (WGS) entry which is preliminary data.</text>
</comment>
<evidence type="ECO:0000256" key="1">
    <source>
        <dbReference type="ARBA" id="ARBA00022679"/>
    </source>
</evidence>
<dbReference type="SUPFAM" id="SSF53335">
    <property type="entry name" value="S-adenosyl-L-methionine-dependent methyltransferases"/>
    <property type="match status" value="1"/>
</dbReference>
<dbReference type="Pfam" id="PF08242">
    <property type="entry name" value="Methyltransf_12"/>
    <property type="match status" value="1"/>
</dbReference>
<dbReference type="PANTHER" id="PTHR43861:SF3">
    <property type="entry name" value="PUTATIVE (AFU_ORTHOLOGUE AFUA_2G14390)-RELATED"/>
    <property type="match status" value="1"/>
</dbReference>
<sequence length="206" mass="22884">MGNTDKFEQMATKYDSPARIEVAVKAADAIRSYVQDASHKHAIDFGCGTGLVGLELVSDFRSILFMDSSPNMIHEVDKKIAAADIQNASTVCFDLEQYQMKEWSADYIFMSQVLLHIADVESILSRLYGMLNEGGHVIIVDFDRHEGIDSELVHPGFVQAELAAMMTGIGYTDIQSHTFYEGERLFMNQDATMFVLDARKGNGAQA</sequence>
<dbReference type="InterPro" id="IPR013217">
    <property type="entry name" value="Methyltransf_12"/>
</dbReference>
<dbReference type="EMBL" id="JAVDQH010000044">
    <property type="protein sequence ID" value="MDR6246801.1"/>
    <property type="molecule type" value="Genomic_DNA"/>
</dbReference>
<dbReference type="Proteomes" id="UP001185028">
    <property type="component" value="Unassembled WGS sequence"/>
</dbReference>
<keyword evidence="4" id="KW-1185">Reference proteome</keyword>
<evidence type="ECO:0000259" key="2">
    <source>
        <dbReference type="Pfam" id="PF08242"/>
    </source>
</evidence>
<reference evidence="3 4" key="1">
    <citation type="submission" date="2023-07" db="EMBL/GenBank/DDBJ databases">
        <title>Genomic Encyclopedia of Type Strains, Phase IV (KMG-IV): sequencing the most valuable type-strain genomes for metagenomic binning, comparative biology and taxonomic classification.</title>
        <authorList>
            <person name="Goeker M."/>
        </authorList>
    </citation>
    <scope>NUCLEOTIDE SEQUENCE [LARGE SCALE GENOMIC DNA]</scope>
    <source>
        <strain evidence="3 4">DSM 22170</strain>
    </source>
</reference>